<evidence type="ECO:0000256" key="5">
    <source>
        <dbReference type="PIRNR" id="PIRNR038471"/>
    </source>
</evidence>
<dbReference type="InterPro" id="IPR042175">
    <property type="entry name" value="Cell/Rod_MreC_2"/>
</dbReference>
<feature type="domain" description="Rod shape-determining protein MreC beta-barrel core" evidence="7">
    <location>
        <begin position="122"/>
        <end position="254"/>
    </location>
</feature>
<evidence type="ECO:0000256" key="3">
    <source>
        <dbReference type="ARBA" id="ARBA00022960"/>
    </source>
</evidence>
<comment type="function">
    <text evidence="5">Involved in formation and maintenance of cell shape.</text>
</comment>
<dbReference type="GO" id="GO:0005886">
    <property type="term" value="C:plasma membrane"/>
    <property type="evidence" value="ECO:0007669"/>
    <property type="project" value="TreeGrafter"/>
</dbReference>
<keyword evidence="3 5" id="KW-0133">Cell shape</keyword>
<evidence type="ECO:0000256" key="1">
    <source>
        <dbReference type="ARBA" id="ARBA00009369"/>
    </source>
</evidence>
<proteinExistence type="inferred from homology"/>
<protein>
    <recommendedName>
        <fullName evidence="2 5">Cell shape-determining protein MreC</fullName>
    </recommendedName>
    <alternativeName>
        <fullName evidence="4 5">Cell shape protein MreC</fullName>
    </alternativeName>
</protein>
<dbReference type="PIRSF" id="PIRSF038471">
    <property type="entry name" value="MreC"/>
    <property type="match status" value="1"/>
</dbReference>
<comment type="similarity">
    <text evidence="1 5">Belongs to the MreC family.</text>
</comment>
<sequence>MRGPRLLLVLLLLTAFTLTALDARSGDGSPFGALRRGVDTVLGPAQRALGAAVTRVTDVVDDDSAADERLREENARLQGELRRTDDLRRRVRELDELLRLRDAGSYPMVPARVAARGAAFGFESTVTIDAGSSDGIEPGQTVVAGDGLLGRTVRVGPFTSTVLLLTDPGFTVGARLDREGTVGLATGTGDGLELALVEGGRLQEGDALLTTGSDTFVPGVPVGRVTSVDDRRLVSTAQVEPFVDVTALDLVGVVTEPPRSTPRVPLEPSPRP</sequence>
<dbReference type="GO" id="GO:0008360">
    <property type="term" value="P:regulation of cell shape"/>
    <property type="evidence" value="ECO:0007669"/>
    <property type="project" value="UniProtKB-KW"/>
</dbReference>
<dbReference type="EMBL" id="CADCUE010000266">
    <property type="protein sequence ID" value="CAA9358025.1"/>
    <property type="molecule type" value="Genomic_DNA"/>
</dbReference>
<gene>
    <name evidence="8" type="ORF">AVDCRST_MAG16-2780</name>
</gene>
<dbReference type="Gene3D" id="2.40.10.340">
    <property type="entry name" value="Rod shape-determining protein MreC, domain 1"/>
    <property type="match status" value="1"/>
</dbReference>
<dbReference type="Gene3D" id="2.40.10.350">
    <property type="entry name" value="Rod shape-determining protein MreC, domain 2"/>
    <property type="match status" value="1"/>
</dbReference>
<organism evidence="8">
    <name type="scientific">uncultured Frankineae bacterium</name>
    <dbReference type="NCBI Taxonomy" id="437475"/>
    <lineage>
        <taxon>Bacteria</taxon>
        <taxon>Bacillati</taxon>
        <taxon>Actinomycetota</taxon>
        <taxon>Actinomycetes</taxon>
        <taxon>Frankiales</taxon>
        <taxon>environmental samples</taxon>
    </lineage>
</organism>
<feature type="signal peptide" evidence="6">
    <location>
        <begin position="1"/>
        <end position="20"/>
    </location>
</feature>
<dbReference type="InterPro" id="IPR055342">
    <property type="entry name" value="MreC_beta-barrel_core"/>
</dbReference>
<evidence type="ECO:0000313" key="8">
    <source>
        <dbReference type="EMBL" id="CAA9358025.1"/>
    </source>
</evidence>
<dbReference type="PANTHER" id="PTHR34138">
    <property type="entry name" value="CELL SHAPE-DETERMINING PROTEIN MREC"/>
    <property type="match status" value="1"/>
</dbReference>
<evidence type="ECO:0000256" key="6">
    <source>
        <dbReference type="SAM" id="SignalP"/>
    </source>
</evidence>
<name>A0A6J4MI55_9ACTN</name>
<dbReference type="AlphaFoldDB" id="A0A6J4MI55"/>
<feature type="chain" id="PRO_5038941279" description="Cell shape-determining protein MreC" evidence="6">
    <location>
        <begin position="21"/>
        <end position="272"/>
    </location>
</feature>
<reference evidence="8" key="1">
    <citation type="submission" date="2020-02" db="EMBL/GenBank/DDBJ databases">
        <authorList>
            <person name="Meier V. D."/>
        </authorList>
    </citation>
    <scope>NUCLEOTIDE SEQUENCE</scope>
    <source>
        <strain evidence="8">AVDCRST_MAG16</strain>
    </source>
</reference>
<evidence type="ECO:0000256" key="2">
    <source>
        <dbReference type="ARBA" id="ARBA00013855"/>
    </source>
</evidence>
<evidence type="ECO:0000259" key="7">
    <source>
        <dbReference type="Pfam" id="PF04085"/>
    </source>
</evidence>
<evidence type="ECO:0000256" key="4">
    <source>
        <dbReference type="ARBA" id="ARBA00032089"/>
    </source>
</evidence>
<dbReference type="InterPro" id="IPR007221">
    <property type="entry name" value="MreC"/>
</dbReference>
<keyword evidence="6" id="KW-0732">Signal</keyword>
<accession>A0A6J4MI55</accession>
<dbReference type="PANTHER" id="PTHR34138:SF1">
    <property type="entry name" value="CELL SHAPE-DETERMINING PROTEIN MREC"/>
    <property type="match status" value="1"/>
</dbReference>
<dbReference type="Pfam" id="PF04085">
    <property type="entry name" value="MreC"/>
    <property type="match status" value="1"/>
</dbReference>
<dbReference type="InterPro" id="IPR042177">
    <property type="entry name" value="Cell/Rod_1"/>
</dbReference>